<dbReference type="Proteomes" id="UP000185841">
    <property type="component" value="Unassembled WGS sequence"/>
</dbReference>
<accession>A0A1N6XDE5</accession>
<gene>
    <name evidence="1" type="ORF">SAMN05878282_11296</name>
</gene>
<proteinExistence type="predicted"/>
<reference evidence="1 2" key="1">
    <citation type="submission" date="2017-01" db="EMBL/GenBank/DDBJ databases">
        <authorList>
            <person name="Mah S.A."/>
            <person name="Swanson W.J."/>
            <person name="Moy G.W."/>
            <person name="Vacquier V.D."/>
        </authorList>
    </citation>
    <scope>NUCLEOTIDE SEQUENCE [LARGE SCALE GENOMIC DNA]</scope>
    <source>
        <strain evidence="1 2">RU36E</strain>
    </source>
</reference>
<dbReference type="RefSeq" id="WP_076429364.1">
    <property type="nucleotide sequence ID" value="NZ_FTMP01000012.1"/>
</dbReference>
<organism evidence="1 2">
    <name type="scientific">Aquipseudomonas alcaligenes</name>
    <name type="common">Pseudomonas alcaligenes</name>
    <dbReference type="NCBI Taxonomy" id="43263"/>
    <lineage>
        <taxon>Bacteria</taxon>
        <taxon>Pseudomonadati</taxon>
        <taxon>Pseudomonadota</taxon>
        <taxon>Gammaproteobacteria</taxon>
        <taxon>Pseudomonadales</taxon>
        <taxon>Pseudomonadaceae</taxon>
        <taxon>Aquipseudomonas</taxon>
    </lineage>
</organism>
<evidence type="ECO:0000313" key="2">
    <source>
        <dbReference type="Proteomes" id="UP000185841"/>
    </source>
</evidence>
<name>A0A1N6XDE5_AQUAC</name>
<dbReference type="EMBL" id="FTMP01000012">
    <property type="protein sequence ID" value="SIR00372.1"/>
    <property type="molecule type" value="Genomic_DNA"/>
</dbReference>
<dbReference type="AlphaFoldDB" id="A0A1N6XDE5"/>
<sequence length="88" mass="10222">MSYMTILKYGRERERSMCVFGSTLQVCGQRLHDRLLSWPGDEHWPVVSDTCRLFRLEKIGPAMERRLEIQGPEKKSALRELRSGINNG</sequence>
<evidence type="ECO:0000313" key="1">
    <source>
        <dbReference type="EMBL" id="SIR00372.1"/>
    </source>
</evidence>
<protein>
    <submittedName>
        <fullName evidence="1">Uncharacterized protein</fullName>
    </submittedName>
</protein>